<dbReference type="Gene3D" id="3.30.310.60">
    <property type="entry name" value="Like-Sm ribonucleoprotein, C-terminal domain"/>
    <property type="match status" value="1"/>
</dbReference>
<organism evidence="2 3">
    <name type="scientific">Candidatus Lokiarchaeum ossiferum</name>
    <dbReference type="NCBI Taxonomy" id="2951803"/>
    <lineage>
        <taxon>Archaea</taxon>
        <taxon>Promethearchaeati</taxon>
        <taxon>Promethearchaeota</taxon>
        <taxon>Promethearchaeia</taxon>
        <taxon>Promethearchaeales</taxon>
        <taxon>Promethearchaeaceae</taxon>
        <taxon>Candidatus Lokiarchaeum</taxon>
    </lineage>
</organism>
<dbReference type="InterPro" id="IPR028277">
    <property type="entry name" value="Lsm_C"/>
</dbReference>
<gene>
    <name evidence="2" type="ORF">NEF87_002180</name>
</gene>
<dbReference type="SUPFAM" id="SSF50182">
    <property type="entry name" value="Sm-like ribonucleoproteins"/>
    <property type="match status" value="1"/>
</dbReference>
<dbReference type="Pfam" id="PF14894">
    <property type="entry name" value="Lsm_C"/>
    <property type="match status" value="1"/>
</dbReference>
<dbReference type="EMBL" id="CP104013">
    <property type="protein sequence ID" value="UYP45895.1"/>
    <property type="molecule type" value="Genomic_DNA"/>
</dbReference>
<dbReference type="InterPro" id="IPR037156">
    <property type="entry name" value="Lsm_C_sf"/>
</dbReference>
<proteinExistence type="predicted"/>
<accession>A0ABY6HQV7</accession>
<name>A0ABY6HQV7_9ARCH</name>
<evidence type="ECO:0000259" key="1">
    <source>
        <dbReference type="Pfam" id="PF14894"/>
    </source>
</evidence>
<sequence length="148" mass="16652">MSSQITREFNKEMAVALNANVKVILEIDYPTHFYIGKMTGFEMGSQSICLANAKDDKNNKYDKIVIQGSKWISFTLEGEPFPMQELAARLRKILPGEAIEIAEDNTVTLLGGKIKISENGVEGRGPTKNRVQTVFDNFLADWRDSHKK</sequence>
<dbReference type="InterPro" id="IPR010920">
    <property type="entry name" value="LSM_dom_sf"/>
</dbReference>
<protein>
    <recommendedName>
        <fullName evidence="1">Lsm C-terminal domain-containing protein</fullName>
    </recommendedName>
</protein>
<evidence type="ECO:0000313" key="3">
    <source>
        <dbReference type="Proteomes" id="UP001208689"/>
    </source>
</evidence>
<evidence type="ECO:0000313" key="2">
    <source>
        <dbReference type="EMBL" id="UYP45895.1"/>
    </source>
</evidence>
<feature type="domain" description="Lsm C-terminal" evidence="1">
    <location>
        <begin position="85"/>
        <end position="140"/>
    </location>
</feature>
<reference evidence="2" key="1">
    <citation type="submission" date="2022-09" db="EMBL/GenBank/DDBJ databases">
        <title>Actin cytoskeleton and complex cell architecture in an #Asgard archaeon.</title>
        <authorList>
            <person name="Ponce Toledo R.I."/>
            <person name="Schleper C."/>
            <person name="Rodrigues Oliveira T."/>
            <person name="Wollweber F."/>
            <person name="Xu J."/>
            <person name="Rittmann S."/>
            <person name="Klingl A."/>
            <person name="Pilhofer M."/>
        </authorList>
    </citation>
    <scope>NUCLEOTIDE SEQUENCE</scope>
    <source>
        <strain evidence="2">B-35</strain>
    </source>
</reference>
<keyword evidence="3" id="KW-1185">Reference proteome</keyword>
<dbReference type="Proteomes" id="UP001208689">
    <property type="component" value="Chromosome"/>
</dbReference>